<dbReference type="PROSITE" id="PS50102">
    <property type="entry name" value="RRM"/>
    <property type="match status" value="2"/>
</dbReference>
<keyword evidence="8" id="KW-1185">Reference proteome</keyword>
<dbReference type="InterPro" id="IPR029123">
    <property type="entry name" value="RBM39_linker"/>
</dbReference>
<dbReference type="Pfam" id="PF00076">
    <property type="entry name" value="RRM_1"/>
    <property type="match status" value="2"/>
</dbReference>
<accession>A0AB34JIT6</accession>
<proteinExistence type="predicted"/>
<feature type="domain" description="RRM" evidence="6">
    <location>
        <begin position="180"/>
        <end position="257"/>
    </location>
</feature>
<dbReference type="SUPFAM" id="SSF54928">
    <property type="entry name" value="RNA-binding domain, RBD"/>
    <property type="match status" value="2"/>
</dbReference>
<dbReference type="InterPro" id="IPR012677">
    <property type="entry name" value="Nucleotide-bd_a/b_plait_sf"/>
</dbReference>
<gene>
    <name evidence="7" type="ORF">AB1Y20_021630</name>
</gene>
<evidence type="ECO:0000256" key="1">
    <source>
        <dbReference type="ARBA" id="ARBA00022553"/>
    </source>
</evidence>
<keyword evidence="2" id="KW-0677">Repeat</keyword>
<dbReference type="Pfam" id="PF15519">
    <property type="entry name" value="RBM39linker"/>
    <property type="match status" value="1"/>
</dbReference>
<sequence>MSDAPRRPPPPPAPPPAASSEVARPPPPPKAPAPPASKLTSTASESFAAKRKRDMDEDVDEARMAAKDDLTLLVRQLHPKTGEFDVFELFSTAGKVDDVRLIMDDRTGKCQGVGYVEMADVAGLQAGLQLNGRSILGNPIIVSTSFAEKNRMHKMGASANDIKAAGFSGIPMGNQPDPGIKIYVGGLDFHLAESNLREIFSSFGELDKVDLHRDDKGVSKGFAFLHFRKSEDGRRCIESMDGFVLAGRAIRVSISAVDQAAAAQGHTPIMLPGMSGPMSSASTKQLDAQNIASLDSLDDGMAGGKLNAAQRSAIMARLAANAGMDIPDETRKAAQQTIATGLTQTAAAASRCLILKNMFDRLSEEASSNPNFFLELADDVRAECLKMGTVLHCAADKWSNGFVYVKMLAHTEAMRVSEVMQGRYFAKNKIIVSFVDEPTYDKKMKLR</sequence>
<dbReference type="PANTHER" id="PTHR48036">
    <property type="entry name" value="SPLICING FACTOR (PAD-1), PUTATIVE (AFU_ORTHOLOGUE AFUA_1G15810)-RELATED"/>
    <property type="match status" value="1"/>
</dbReference>
<dbReference type="InterPro" id="IPR006509">
    <property type="entry name" value="RBM39_SF"/>
</dbReference>
<name>A0AB34JIT6_PRYPA</name>
<keyword evidence="1" id="KW-0597">Phosphoprotein</keyword>
<dbReference type="GO" id="GO:0003723">
    <property type="term" value="F:RNA binding"/>
    <property type="evidence" value="ECO:0007669"/>
    <property type="project" value="UniProtKB-UniRule"/>
</dbReference>
<reference evidence="7 8" key="1">
    <citation type="journal article" date="2024" name="Science">
        <title>Giant polyketide synthase enzymes in the biosynthesis of giant marine polyether toxins.</title>
        <authorList>
            <person name="Fallon T.R."/>
            <person name="Shende V.V."/>
            <person name="Wierzbicki I.H."/>
            <person name="Pendleton A.L."/>
            <person name="Watervoot N.F."/>
            <person name="Auber R.P."/>
            <person name="Gonzalez D.J."/>
            <person name="Wisecaver J.H."/>
            <person name="Moore B.S."/>
        </authorList>
    </citation>
    <scope>NUCLEOTIDE SEQUENCE [LARGE SCALE GENOMIC DNA]</scope>
    <source>
        <strain evidence="7 8">12B1</strain>
    </source>
</reference>
<dbReference type="AlphaFoldDB" id="A0AB34JIT6"/>
<dbReference type="Proteomes" id="UP001515480">
    <property type="component" value="Unassembled WGS sequence"/>
</dbReference>
<dbReference type="SMART" id="SM00360">
    <property type="entry name" value="RRM"/>
    <property type="match status" value="2"/>
</dbReference>
<organism evidence="7 8">
    <name type="scientific">Prymnesium parvum</name>
    <name type="common">Toxic golden alga</name>
    <dbReference type="NCBI Taxonomy" id="97485"/>
    <lineage>
        <taxon>Eukaryota</taxon>
        <taxon>Haptista</taxon>
        <taxon>Haptophyta</taxon>
        <taxon>Prymnesiophyceae</taxon>
        <taxon>Prymnesiales</taxon>
        <taxon>Prymnesiaceae</taxon>
        <taxon>Prymnesium</taxon>
    </lineage>
</organism>
<dbReference type="EMBL" id="JBGBPQ010000007">
    <property type="protein sequence ID" value="KAL1521985.1"/>
    <property type="molecule type" value="Genomic_DNA"/>
</dbReference>
<evidence type="ECO:0000259" key="6">
    <source>
        <dbReference type="PROSITE" id="PS50102"/>
    </source>
</evidence>
<evidence type="ECO:0000256" key="4">
    <source>
        <dbReference type="PROSITE-ProRule" id="PRU00176"/>
    </source>
</evidence>
<evidence type="ECO:0000313" key="7">
    <source>
        <dbReference type="EMBL" id="KAL1521985.1"/>
    </source>
</evidence>
<dbReference type="GO" id="GO:0006397">
    <property type="term" value="P:mRNA processing"/>
    <property type="evidence" value="ECO:0007669"/>
    <property type="project" value="InterPro"/>
</dbReference>
<feature type="compositionally biased region" description="Pro residues" evidence="5">
    <location>
        <begin position="7"/>
        <end position="17"/>
    </location>
</feature>
<evidence type="ECO:0000256" key="3">
    <source>
        <dbReference type="ARBA" id="ARBA00022884"/>
    </source>
</evidence>
<feature type="domain" description="RRM" evidence="6">
    <location>
        <begin position="70"/>
        <end position="147"/>
    </location>
</feature>
<keyword evidence="3 4" id="KW-0694">RNA-binding</keyword>
<dbReference type="GO" id="GO:0005634">
    <property type="term" value="C:nucleus"/>
    <property type="evidence" value="ECO:0007669"/>
    <property type="project" value="InterPro"/>
</dbReference>
<dbReference type="Gene3D" id="3.30.70.330">
    <property type="match status" value="3"/>
</dbReference>
<evidence type="ECO:0000313" key="8">
    <source>
        <dbReference type="Proteomes" id="UP001515480"/>
    </source>
</evidence>
<protein>
    <recommendedName>
        <fullName evidence="6">RRM domain-containing protein</fullName>
    </recommendedName>
</protein>
<comment type="caution">
    <text evidence="7">The sequence shown here is derived from an EMBL/GenBank/DDBJ whole genome shotgun (WGS) entry which is preliminary data.</text>
</comment>
<feature type="region of interest" description="Disordered" evidence="5">
    <location>
        <begin position="1"/>
        <end position="60"/>
    </location>
</feature>
<dbReference type="InterPro" id="IPR035979">
    <property type="entry name" value="RBD_domain_sf"/>
</dbReference>
<feature type="compositionally biased region" description="Pro residues" evidence="5">
    <location>
        <begin position="24"/>
        <end position="35"/>
    </location>
</feature>
<evidence type="ECO:0000256" key="5">
    <source>
        <dbReference type="SAM" id="MobiDB-lite"/>
    </source>
</evidence>
<dbReference type="NCBIfam" id="TIGR01622">
    <property type="entry name" value="SF-CC1"/>
    <property type="match status" value="1"/>
</dbReference>
<evidence type="ECO:0000256" key="2">
    <source>
        <dbReference type="ARBA" id="ARBA00022737"/>
    </source>
</evidence>
<dbReference type="CDD" id="cd12285">
    <property type="entry name" value="RRM3_RBM39_like"/>
    <property type="match status" value="1"/>
</dbReference>
<dbReference type="InterPro" id="IPR000504">
    <property type="entry name" value="RRM_dom"/>
</dbReference>